<dbReference type="AlphaFoldDB" id="G5A5G7"/>
<evidence type="ECO:0000256" key="1">
    <source>
        <dbReference type="SAM" id="MobiDB-lite"/>
    </source>
</evidence>
<dbReference type="GeneID" id="20660865"/>
<sequence>MALLQDADNVDALDAALNFMDAYMSRPHVLPSPLAPLAANARAPDVASVKGNGRLRSGCRGSTCQPSSDAKVAAKDTAKKRSKVNPNRARNERKNELAYLRSKVKQMETELGELHRHHRVALPHADATLTSNAGPLPPFWRDMATRQKLRREKSERENARLKLVLEGQIKLARCMETLLQKRARQQVSECAGYVSKDRVQGRTLDFLADKSTFDALLTSVDAAYHEVDEVLALNGLIDSETPSRDARMREGANGMYLDINSNKLLPFSKEAVATAVWNRFKGSDKHRCNFYEKAAKALESADDTVMEDFKMEFVGKTTRANFRVKQVLRRYVEADREVVVFLSSAHSLDEGKFRPFAGLGFAEKAYVVIKQPMSPALHKGGFTVLQMCSLVVPQKADSCVQDAMAVGAFTEFVLNVIVANATVSQERIENVLLDEALKRSRVE</sequence>
<feature type="region of interest" description="Disordered" evidence="1">
    <location>
        <begin position="52"/>
        <end position="92"/>
    </location>
</feature>
<evidence type="ECO:0000313" key="2">
    <source>
        <dbReference type="EMBL" id="EGZ08572.1"/>
    </source>
</evidence>
<organism evidence="2 3">
    <name type="scientific">Phytophthora sojae (strain P6497)</name>
    <name type="common">Soybean stem and root rot agent</name>
    <name type="synonym">Phytophthora megasperma f. sp. glycines</name>
    <dbReference type="NCBI Taxonomy" id="1094619"/>
    <lineage>
        <taxon>Eukaryota</taxon>
        <taxon>Sar</taxon>
        <taxon>Stramenopiles</taxon>
        <taxon>Oomycota</taxon>
        <taxon>Peronosporomycetes</taxon>
        <taxon>Peronosporales</taxon>
        <taxon>Peronosporaceae</taxon>
        <taxon>Phytophthora</taxon>
    </lineage>
</organism>
<evidence type="ECO:0008006" key="4">
    <source>
        <dbReference type="Google" id="ProtNLM"/>
    </source>
</evidence>
<dbReference type="OMA" id="LARCMET"/>
<name>G5A5G7_PHYSP</name>
<dbReference type="PANTHER" id="PTHR35796">
    <property type="entry name" value="HYPOTHETICAL CYTOSOLIC PROTEIN"/>
    <property type="match status" value="1"/>
</dbReference>
<accession>G5A5G7</accession>
<reference evidence="2 3" key="1">
    <citation type="journal article" date="2006" name="Science">
        <title>Phytophthora genome sequences uncover evolutionary origins and mechanisms of pathogenesis.</title>
        <authorList>
            <person name="Tyler B.M."/>
            <person name="Tripathy S."/>
            <person name="Zhang X."/>
            <person name="Dehal P."/>
            <person name="Jiang R.H."/>
            <person name="Aerts A."/>
            <person name="Arredondo F.D."/>
            <person name="Baxter L."/>
            <person name="Bensasson D."/>
            <person name="Beynon J.L."/>
            <person name="Chapman J."/>
            <person name="Damasceno C.M."/>
            <person name="Dorrance A.E."/>
            <person name="Dou D."/>
            <person name="Dickerman A.W."/>
            <person name="Dubchak I.L."/>
            <person name="Garbelotto M."/>
            <person name="Gijzen M."/>
            <person name="Gordon S.G."/>
            <person name="Govers F."/>
            <person name="Grunwald N.J."/>
            <person name="Huang W."/>
            <person name="Ivors K.L."/>
            <person name="Jones R.W."/>
            <person name="Kamoun S."/>
            <person name="Krampis K."/>
            <person name="Lamour K.H."/>
            <person name="Lee M.K."/>
            <person name="McDonald W.H."/>
            <person name="Medina M."/>
            <person name="Meijer H.J."/>
            <person name="Nordberg E.K."/>
            <person name="Maclean D.J."/>
            <person name="Ospina-Giraldo M.D."/>
            <person name="Morris P.F."/>
            <person name="Phuntumart V."/>
            <person name="Putnam N.H."/>
            <person name="Rash S."/>
            <person name="Rose J.K."/>
            <person name="Sakihama Y."/>
            <person name="Salamov A.A."/>
            <person name="Savidor A."/>
            <person name="Scheuring C.F."/>
            <person name="Smith B.M."/>
            <person name="Sobral B.W."/>
            <person name="Terry A."/>
            <person name="Torto-Alalibo T.A."/>
            <person name="Win J."/>
            <person name="Xu Z."/>
            <person name="Zhang H."/>
            <person name="Grigoriev I.V."/>
            <person name="Rokhsar D.S."/>
            <person name="Boore J.L."/>
        </authorList>
    </citation>
    <scope>NUCLEOTIDE SEQUENCE [LARGE SCALE GENOMIC DNA]</scope>
    <source>
        <strain evidence="2 3">P6497</strain>
    </source>
</reference>
<evidence type="ECO:0000313" key="3">
    <source>
        <dbReference type="Proteomes" id="UP000002640"/>
    </source>
</evidence>
<keyword evidence="3" id="KW-1185">Reference proteome</keyword>
<proteinExistence type="predicted"/>
<dbReference type="EMBL" id="JH159160">
    <property type="protein sequence ID" value="EGZ08572.1"/>
    <property type="molecule type" value="Genomic_DNA"/>
</dbReference>
<gene>
    <name evidence="2" type="ORF">PHYSODRAFT_525377</name>
</gene>
<dbReference type="RefSeq" id="XP_009535205.1">
    <property type="nucleotide sequence ID" value="XM_009536910.1"/>
</dbReference>
<protein>
    <recommendedName>
        <fullName evidence="4">M96 mating-specific protein family</fullName>
    </recommendedName>
</protein>
<dbReference type="SMR" id="G5A5G7"/>
<dbReference type="InParanoid" id="G5A5G7"/>
<dbReference type="Proteomes" id="UP000002640">
    <property type="component" value="Unassembled WGS sequence"/>
</dbReference>
<dbReference type="KEGG" id="psoj:PHYSODRAFT_525377"/>
<dbReference type="PANTHER" id="PTHR35796:SF3">
    <property type="entry name" value="BHLH DOMAIN-CONTAINING PROTEIN"/>
    <property type="match status" value="1"/>
</dbReference>